<name>A0AAD6NIT5_DREDA</name>
<feature type="compositionally biased region" description="Low complexity" evidence="1">
    <location>
        <begin position="332"/>
        <end position="364"/>
    </location>
</feature>
<comment type="caution">
    <text evidence="2">The sequence shown here is derived from an EMBL/GenBank/DDBJ whole genome shotgun (WGS) entry which is preliminary data.</text>
</comment>
<dbReference type="Proteomes" id="UP001221413">
    <property type="component" value="Unassembled WGS sequence"/>
</dbReference>
<feature type="compositionally biased region" description="Polar residues" evidence="1">
    <location>
        <begin position="308"/>
        <end position="329"/>
    </location>
</feature>
<evidence type="ECO:0000313" key="2">
    <source>
        <dbReference type="EMBL" id="KAJ6259884.1"/>
    </source>
</evidence>
<feature type="region of interest" description="Disordered" evidence="1">
    <location>
        <begin position="1"/>
        <end position="26"/>
    </location>
</feature>
<evidence type="ECO:0000313" key="3">
    <source>
        <dbReference type="Proteomes" id="UP001221413"/>
    </source>
</evidence>
<protein>
    <submittedName>
        <fullName evidence="2">Uncharacterized protein</fullName>
    </submittedName>
</protein>
<feature type="compositionally biased region" description="Basic and acidic residues" evidence="1">
    <location>
        <begin position="10"/>
        <end position="22"/>
    </location>
</feature>
<proteinExistence type="predicted"/>
<feature type="region of interest" description="Disordered" evidence="1">
    <location>
        <begin position="216"/>
        <end position="240"/>
    </location>
</feature>
<accession>A0AAD6NIT5</accession>
<reference evidence="2" key="1">
    <citation type="submission" date="2023-01" db="EMBL/GenBank/DDBJ databases">
        <title>The chitinases involved in constricting ring structure development in the nematode-trapping fungus Drechslerella dactyloides.</title>
        <authorList>
            <person name="Wang R."/>
            <person name="Zhang L."/>
            <person name="Tang P."/>
            <person name="Li S."/>
            <person name="Liang L."/>
        </authorList>
    </citation>
    <scope>NUCLEOTIDE SEQUENCE</scope>
    <source>
        <strain evidence="2">YMF1.00031</strain>
    </source>
</reference>
<organism evidence="2 3">
    <name type="scientific">Drechslerella dactyloides</name>
    <name type="common">Nematode-trapping fungus</name>
    <name type="synonym">Arthrobotrys dactyloides</name>
    <dbReference type="NCBI Taxonomy" id="74499"/>
    <lineage>
        <taxon>Eukaryota</taxon>
        <taxon>Fungi</taxon>
        <taxon>Dikarya</taxon>
        <taxon>Ascomycota</taxon>
        <taxon>Pezizomycotina</taxon>
        <taxon>Orbiliomycetes</taxon>
        <taxon>Orbiliales</taxon>
        <taxon>Orbiliaceae</taxon>
        <taxon>Drechslerella</taxon>
    </lineage>
</organism>
<feature type="region of interest" description="Disordered" evidence="1">
    <location>
        <begin position="38"/>
        <end position="93"/>
    </location>
</feature>
<feature type="region of interest" description="Disordered" evidence="1">
    <location>
        <begin position="253"/>
        <end position="387"/>
    </location>
</feature>
<feature type="compositionally biased region" description="Polar residues" evidence="1">
    <location>
        <begin position="49"/>
        <end position="59"/>
    </location>
</feature>
<dbReference type="AlphaFoldDB" id="A0AAD6NIT5"/>
<sequence>MAAMWKKIVGKKERDRSSRDYDWDLTGTGTSALVIEYDRTPPNRDSRLAQPTSTTSMSSAMVEYGRTPPPRMGSGAGTPKQPEQRPLDHTPSAPVVDYSRSAPVPFHGADTSATAQVVEYDRFAPEVYDTSVTAPAVDYSRTSPVVQPYGYGTYPPPPAAPGLPPRPSVAPTTYRPNAPVAQQPVDAWPRNMTTAPVQYDAHGPPVSPEAVAYSRYQPVPSPNDMGGGPARPPVSPPMVEYGQAQYNSLDAQMYYQPPGTGPPAYSSPEPPQRQQPHYLENASSQKSGHNHQEHEWVPPAQPVRREQYTPSRNENSYMHTPDNSSTSSLYDPPYTAASASTAPTSIYSPGRSNYPSPAASQFPQPARPPAAAPKFGNGGGEDDGDDPNVSKFAARIFCQRKREEGDTREEFPRDIREFRLANLALIKLVAGRERHVLLDAVFGELDKQIAPLLEKHWYVTPQTRVQDCSISGSTLATKIGPIKVAYKGDPSVLYVEFKSPDEYTRFKTELAYAMNTISSP</sequence>
<feature type="compositionally biased region" description="Basic and acidic residues" evidence="1">
    <location>
        <begin position="38"/>
        <end position="47"/>
    </location>
</feature>
<dbReference type="EMBL" id="JAQGDS010000006">
    <property type="protein sequence ID" value="KAJ6259884.1"/>
    <property type="molecule type" value="Genomic_DNA"/>
</dbReference>
<keyword evidence="3" id="KW-1185">Reference proteome</keyword>
<gene>
    <name evidence="2" type="ORF">Dda_5528</name>
</gene>
<evidence type="ECO:0000256" key="1">
    <source>
        <dbReference type="SAM" id="MobiDB-lite"/>
    </source>
</evidence>